<dbReference type="Proteomes" id="UP000012065">
    <property type="component" value="Unassembled WGS sequence"/>
</dbReference>
<protein>
    <recommendedName>
        <fullName evidence="3">Methyltransferase type 11 domain-containing protein</fullName>
    </recommendedName>
</protein>
<evidence type="ECO:0000256" key="2">
    <source>
        <dbReference type="SAM" id="Phobius"/>
    </source>
</evidence>
<organism evidence="4 5">
    <name type="scientific">Thanatephorus cucumeris (strain AG1-IB / isolate 7/3/14)</name>
    <name type="common">Lettuce bottom rot fungus</name>
    <name type="synonym">Rhizoctonia solani</name>
    <dbReference type="NCBI Taxonomy" id="1108050"/>
    <lineage>
        <taxon>Eukaryota</taxon>
        <taxon>Fungi</taxon>
        <taxon>Dikarya</taxon>
        <taxon>Basidiomycota</taxon>
        <taxon>Agaricomycotina</taxon>
        <taxon>Agaricomycetes</taxon>
        <taxon>Cantharellales</taxon>
        <taxon>Ceratobasidiaceae</taxon>
        <taxon>Rhizoctonia</taxon>
        <taxon>Rhizoctonia solani AG-1</taxon>
    </lineage>
</organism>
<dbReference type="CDD" id="cd02440">
    <property type="entry name" value="AdoMet_MTases"/>
    <property type="match status" value="1"/>
</dbReference>
<name>M5CEJ7_THACB</name>
<feature type="compositionally biased region" description="Basic residues" evidence="1">
    <location>
        <begin position="297"/>
        <end position="306"/>
    </location>
</feature>
<dbReference type="Gene3D" id="3.40.50.150">
    <property type="entry name" value="Vaccinia Virus protein VP39"/>
    <property type="match status" value="1"/>
</dbReference>
<evidence type="ECO:0000313" key="5">
    <source>
        <dbReference type="Proteomes" id="UP000012065"/>
    </source>
</evidence>
<evidence type="ECO:0000259" key="3">
    <source>
        <dbReference type="Pfam" id="PF08241"/>
    </source>
</evidence>
<keyword evidence="2" id="KW-0472">Membrane</keyword>
<dbReference type="InterPro" id="IPR029063">
    <property type="entry name" value="SAM-dependent_MTases_sf"/>
</dbReference>
<dbReference type="Pfam" id="PF08241">
    <property type="entry name" value="Methyltransf_11"/>
    <property type="match status" value="1"/>
</dbReference>
<dbReference type="HOGENOM" id="CLU_814276_0_0_1"/>
<sequence length="341" mass="38499">MAEPNNTAKHDWKPASYNEAPNERIVDLGCGTGELTLRLEELVGQEGLVIGVDASESMIGKAKENGVANLFCSDIQNLMVPNKFKDFTGTFDAVFTNLALHWCKQNPHGAVRAAKTLLRPGGRFVGEFGGHMNGVGLRHAIAQVLERRGKVPSDPWFLPQPEEYAKILESEGFKVEHISINPQIIILQRSLADFVYGLFRASYLKDVEDEEAREIAQEVSGIYSLRAHGPLVCNITKPPPTFLLLLARRWSMFSSSRQDEHRARQEREQLGAQKRKAERMEAHERRMNKQNEDAAHAKAKRARRHQRGVADDPVGYFSKFFSIVFALLLTYALYVVYSLFF</sequence>
<dbReference type="PANTHER" id="PTHR43861:SF1">
    <property type="entry name" value="TRANS-ACONITATE 2-METHYLTRANSFERASE"/>
    <property type="match status" value="1"/>
</dbReference>
<keyword evidence="2" id="KW-1133">Transmembrane helix</keyword>
<evidence type="ECO:0000256" key="1">
    <source>
        <dbReference type="SAM" id="MobiDB-lite"/>
    </source>
</evidence>
<accession>M5CEJ7</accession>
<keyword evidence="2" id="KW-0812">Transmembrane</keyword>
<evidence type="ECO:0000313" key="4">
    <source>
        <dbReference type="EMBL" id="CCO34362.1"/>
    </source>
</evidence>
<feature type="domain" description="Methyltransferase type 11" evidence="3">
    <location>
        <begin position="26"/>
        <end position="125"/>
    </location>
</feature>
<gene>
    <name evidence="4" type="ORF">BN14_08460</name>
</gene>
<feature type="compositionally biased region" description="Basic and acidic residues" evidence="1">
    <location>
        <begin position="278"/>
        <end position="296"/>
    </location>
</feature>
<dbReference type="PANTHER" id="PTHR43861">
    <property type="entry name" value="TRANS-ACONITATE 2-METHYLTRANSFERASE-RELATED"/>
    <property type="match status" value="1"/>
</dbReference>
<feature type="region of interest" description="Disordered" evidence="1">
    <location>
        <begin position="257"/>
        <end position="306"/>
    </location>
</feature>
<proteinExistence type="predicted"/>
<dbReference type="EMBL" id="CAOJ01012975">
    <property type="protein sequence ID" value="CCO34362.1"/>
    <property type="molecule type" value="Genomic_DNA"/>
</dbReference>
<feature type="compositionally biased region" description="Basic and acidic residues" evidence="1">
    <location>
        <begin position="257"/>
        <end position="269"/>
    </location>
</feature>
<dbReference type="AlphaFoldDB" id="M5CEJ7"/>
<feature type="transmembrane region" description="Helical" evidence="2">
    <location>
        <begin position="320"/>
        <end position="340"/>
    </location>
</feature>
<comment type="caution">
    <text evidence="4">The sequence shown here is derived from an EMBL/GenBank/DDBJ whole genome shotgun (WGS) entry which is preliminary data.</text>
</comment>
<dbReference type="SUPFAM" id="SSF53335">
    <property type="entry name" value="S-adenosyl-L-methionine-dependent methyltransferases"/>
    <property type="match status" value="1"/>
</dbReference>
<dbReference type="GO" id="GO:0008757">
    <property type="term" value="F:S-adenosylmethionine-dependent methyltransferase activity"/>
    <property type="evidence" value="ECO:0007669"/>
    <property type="project" value="InterPro"/>
</dbReference>
<dbReference type="InterPro" id="IPR013216">
    <property type="entry name" value="Methyltransf_11"/>
</dbReference>
<reference evidence="4 5" key="1">
    <citation type="journal article" date="2013" name="J. Biotechnol.">
        <title>Establishment and interpretation of the genome sequence of the phytopathogenic fungus Rhizoctonia solani AG1-IB isolate 7/3/14.</title>
        <authorList>
            <person name="Wibberg D.W."/>
            <person name="Jelonek L.J."/>
            <person name="Rupp O.R."/>
            <person name="Hennig M.H."/>
            <person name="Eikmeyer F.E."/>
            <person name="Goesmann A.G."/>
            <person name="Hartmann A.H."/>
            <person name="Borriss R.B."/>
            <person name="Grosch R.G."/>
            <person name="Puehler A.P."/>
            <person name="Schlueter A.S."/>
        </authorList>
    </citation>
    <scope>NUCLEOTIDE SEQUENCE [LARGE SCALE GENOMIC DNA]</scope>
    <source>
        <strain evidence="5">AG1-IB / isolate 7/3/14</strain>
    </source>
</reference>